<dbReference type="RefSeq" id="WP_104389145.1">
    <property type="nucleotide sequence ID" value="NZ_PGEM01000153.1"/>
</dbReference>
<evidence type="ECO:0000256" key="1">
    <source>
        <dbReference type="SAM" id="MobiDB-lite"/>
    </source>
</evidence>
<dbReference type="OrthoDB" id="454733at2"/>
<name>A0A2S6CQB1_9CYAN</name>
<feature type="region of interest" description="Disordered" evidence="1">
    <location>
        <begin position="103"/>
        <end position="127"/>
    </location>
</feature>
<dbReference type="InterPro" id="IPR014971">
    <property type="entry name" value="KGK"/>
</dbReference>
<reference evidence="2 3" key="1">
    <citation type="submission" date="2018-02" db="EMBL/GenBank/DDBJ databases">
        <title>Discovery of a pederin family compound in a non-symbiotic bloom-forming cyanobacterium.</title>
        <authorList>
            <person name="Kust A."/>
            <person name="Mares J."/>
            <person name="Jokela J."/>
            <person name="Urajova P."/>
            <person name="Hajek J."/>
            <person name="Saurav K."/>
            <person name="Voracova K."/>
            <person name="Fewer D.P."/>
            <person name="Haapaniemi E."/>
            <person name="Permi P."/>
            <person name="Rehakova K."/>
            <person name="Sivonen K."/>
            <person name="Hrouzek P."/>
        </authorList>
    </citation>
    <scope>NUCLEOTIDE SEQUENCE [LARGE SCALE GENOMIC DNA]</scope>
    <source>
        <strain evidence="2 3">CHARLIE-1</strain>
    </source>
</reference>
<dbReference type="EMBL" id="PGEM01000153">
    <property type="protein sequence ID" value="PPJ61955.1"/>
    <property type="molecule type" value="Genomic_DNA"/>
</dbReference>
<feature type="compositionally biased region" description="Basic and acidic residues" evidence="1">
    <location>
        <begin position="106"/>
        <end position="121"/>
    </location>
</feature>
<gene>
    <name evidence="2" type="ORF">CUN59_18035</name>
</gene>
<evidence type="ECO:0000313" key="2">
    <source>
        <dbReference type="EMBL" id="PPJ61955.1"/>
    </source>
</evidence>
<keyword evidence="3" id="KW-1185">Reference proteome</keyword>
<dbReference type="AlphaFoldDB" id="A0A2S6CQB1"/>
<accession>A0A2S6CQB1</accession>
<protein>
    <submittedName>
        <fullName evidence="2">KGK domain protein</fullName>
    </submittedName>
</protein>
<evidence type="ECO:0000313" key="3">
    <source>
        <dbReference type="Proteomes" id="UP000239589"/>
    </source>
</evidence>
<comment type="caution">
    <text evidence="2">The sequence shown here is derived from an EMBL/GenBank/DDBJ whole genome shotgun (WGS) entry which is preliminary data.</text>
</comment>
<dbReference type="Pfam" id="PF08872">
    <property type="entry name" value="KGK"/>
    <property type="match status" value="1"/>
</dbReference>
<sequence length="127" mass="14596">MEDKFEILDSDEGDVVIDFDGYILKASQLDIALSKVILDNGNLNHLNHELKSINSRVLPSVKKPENWVSNGVDCQILKPGKNWQEGKLRMKVCLEFCPDEPEIEETEIKEPESPLDDLREKMKLHHK</sequence>
<organism evidence="2 3">
    <name type="scientific">Cuspidothrix issatschenkoi CHARLIE-1</name>
    <dbReference type="NCBI Taxonomy" id="2052836"/>
    <lineage>
        <taxon>Bacteria</taxon>
        <taxon>Bacillati</taxon>
        <taxon>Cyanobacteriota</taxon>
        <taxon>Cyanophyceae</taxon>
        <taxon>Nostocales</taxon>
        <taxon>Aphanizomenonaceae</taxon>
        <taxon>Cuspidothrix</taxon>
    </lineage>
</organism>
<proteinExistence type="predicted"/>
<dbReference type="Proteomes" id="UP000239589">
    <property type="component" value="Unassembled WGS sequence"/>
</dbReference>